<gene>
    <name evidence="1" type="primary">araD1</name>
    <name evidence="1" type="ORF">RZS32_001115</name>
</gene>
<dbReference type="Gene3D" id="3.90.850.10">
    <property type="entry name" value="Fumarylacetoacetase-like, C-terminal domain"/>
    <property type="match status" value="1"/>
</dbReference>
<keyword evidence="2" id="KW-1185">Reference proteome</keyword>
<dbReference type="InterPro" id="IPR036663">
    <property type="entry name" value="Fumarylacetoacetase_C_sf"/>
</dbReference>
<dbReference type="SUPFAM" id="SSF56529">
    <property type="entry name" value="FAH"/>
    <property type="match status" value="1"/>
</dbReference>
<organism evidence="1 2">
    <name type="scientific">Roseovarius rhodophyticola</name>
    <dbReference type="NCBI Taxonomy" id="3080827"/>
    <lineage>
        <taxon>Bacteria</taxon>
        <taxon>Pseudomonadati</taxon>
        <taxon>Pseudomonadota</taxon>
        <taxon>Alphaproteobacteria</taxon>
        <taxon>Rhodobacterales</taxon>
        <taxon>Roseobacteraceae</taxon>
        <taxon>Roseovarius</taxon>
    </lineage>
</organism>
<dbReference type="EMBL" id="CP146606">
    <property type="protein sequence ID" value="WYK18515.1"/>
    <property type="molecule type" value="Genomic_DNA"/>
</dbReference>
<dbReference type="RefSeq" id="WP_339106763.1">
    <property type="nucleotide sequence ID" value="NZ_CP146606.1"/>
</dbReference>
<name>A0ABZ2TFK2_9RHOB</name>
<dbReference type="InterPro" id="IPR009645">
    <property type="entry name" value="GguC"/>
</dbReference>
<protein>
    <submittedName>
        <fullName evidence="1">AraD1 family protein</fullName>
    </submittedName>
</protein>
<dbReference type="NCBIfam" id="NF040903">
    <property type="entry name" value="GguC"/>
    <property type="match status" value="1"/>
</dbReference>
<reference evidence="1 2" key="1">
    <citation type="submission" date="2024-02" db="EMBL/GenBank/DDBJ databases">
        <title>Roseovarius strain W115 nov., isolated from a marine algae.</title>
        <authorList>
            <person name="Lee M.W."/>
            <person name="Lee J.K."/>
            <person name="Kim J.M."/>
            <person name="Choi D.G."/>
            <person name="Baek J.H."/>
            <person name="Bayburt H."/>
            <person name="Jung J.J."/>
            <person name="Han D.M."/>
            <person name="Jeon C.O."/>
        </authorList>
    </citation>
    <scope>NUCLEOTIDE SEQUENCE [LARGE SCALE GENOMIC DNA]</scope>
    <source>
        <strain evidence="1 2">W115</strain>
    </source>
</reference>
<accession>A0ABZ2TFK2</accession>
<sequence>MRLSQLLNAQGQKIVCATDDTGTSRKLADVAGIRELAMQALQTQTKLTDLALACATEEVVDLVAALDEGRVLTPIDHPDPAHLLVSGSGLSHKAWVATEPDHGPDEDAWPDHFKTLMLGQRGGKPAPGEWGAQPEWFFKGNGYILVPPGSAVEHPFYGVGPGEEAEIAGIYLIGPDRTGHCLGYTLGNEFSDEEMYFRNVYHLAQSKKREVSLGPELLVGDLPEDIPARITLERDGEVQWQAKFRTGEANMLHSIANIEAHYFKYSQWYIPGDIHVLYFGNAVMSTAQGEVVEDGDIYRLDCETFGLPLVNSVRFGPSFPIPRAKPLW</sequence>
<evidence type="ECO:0000313" key="2">
    <source>
        <dbReference type="Proteomes" id="UP001281305"/>
    </source>
</evidence>
<proteinExistence type="predicted"/>
<dbReference type="Proteomes" id="UP001281305">
    <property type="component" value="Chromosome"/>
</dbReference>
<evidence type="ECO:0000313" key="1">
    <source>
        <dbReference type="EMBL" id="WYK18515.1"/>
    </source>
</evidence>